<dbReference type="GO" id="GO:0008170">
    <property type="term" value="F:N-methyltransferase activity"/>
    <property type="evidence" value="ECO:0007669"/>
    <property type="project" value="InterPro"/>
</dbReference>
<dbReference type="Pfam" id="PF01555">
    <property type="entry name" value="N6_N4_Mtase"/>
    <property type="match status" value="2"/>
</dbReference>
<accession>A0A0F9SNM8</accession>
<protein>
    <recommendedName>
        <fullName evidence="2">site-specific DNA-methyltransferase (cytosine-N(4)-specific)</fullName>
        <ecNumber evidence="2">2.1.1.113</ecNumber>
    </recommendedName>
</protein>
<dbReference type="GO" id="GO:0009307">
    <property type="term" value="P:DNA restriction-modification system"/>
    <property type="evidence" value="ECO:0007669"/>
    <property type="project" value="UniProtKB-KW"/>
</dbReference>
<keyword evidence="5" id="KW-0949">S-adenosyl-L-methionine</keyword>
<evidence type="ECO:0000256" key="7">
    <source>
        <dbReference type="ARBA" id="ARBA00023125"/>
    </source>
</evidence>
<dbReference type="InterPro" id="IPR029063">
    <property type="entry name" value="SAM-dependent_MTases_sf"/>
</dbReference>
<keyword evidence="7" id="KW-0238">DNA-binding</keyword>
<gene>
    <name evidence="10" type="ORF">LCGC14_0429030</name>
</gene>
<evidence type="ECO:0000256" key="3">
    <source>
        <dbReference type="ARBA" id="ARBA00022603"/>
    </source>
</evidence>
<dbReference type="PROSITE" id="PS00093">
    <property type="entry name" value="N4_MTASE"/>
    <property type="match status" value="1"/>
</dbReference>
<keyword evidence="3" id="KW-0489">Methyltransferase</keyword>
<organism evidence="10">
    <name type="scientific">marine sediment metagenome</name>
    <dbReference type="NCBI Taxonomy" id="412755"/>
    <lineage>
        <taxon>unclassified sequences</taxon>
        <taxon>metagenomes</taxon>
        <taxon>ecological metagenomes</taxon>
    </lineage>
</organism>
<dbReference type="EMBL" id="LAZR01000400">
    <property type="protein sequence ID" value="KKN70630.1"/>
    <property type="molecule type" value="Genomic_DNA"/>
</dbReference>
<dbReference type="Gene3D" id="3.40.50.150">
    <property type="entry name" value="Vaccinia Virus protein VP39"/>
    <property type="match status" value="2"/>
</dbReference>
<comment type="caution">
    <text evidence="10">The sequence shown here is derived from an EMBL/GenBank/DDBJ whole genome shotgun (WGS) entry which is preliminary data.</text>
</comment>
<evidence type="ECO:0000256" key="5">
    <source>
        <dbReference type="ARBA" id="ARBA00022691"/>
    </source>
</evidence>
<dbReference type="GO" id="GO:0003677">
    <property type="term" value="F:DNA binding"/>
    <property type="evidence" value="ECO:0007669"/>
    <property type="project" value="UniProtKB-KW"/>
</dbReference>
<dbReference type="InterPro" id="IPR001091">
    <property type="entry name" value="RM_Methyltransferase"/>
</dbReference>
<dbReference type="InterPro" id="IPR002941">
    <property type="entry name" value="DNA_methylase_N4/N6"/>
</dbReference>
<keyword evidence="6" id="KW-0680">Restriction system</keyword>
<evidence type="ECO:0000256" key="8">
    <source>
        <dbReference type="ARBA" id="ARBA00049120"/>
    </source>
</evidence>
<evidence type="ECO:0000256" key="4">
    <source>
        <dbReference type="ARBA" id="ARBA00022679"/>
    </source>
</evidence>
<comment type="similarity">
    <text evidence="1">Belongs to the N(4)/N(6)-methyltransferase family. N(4) subfamily.</text>
</comment>
<dbReference type="AlphaFoldDB" id="A0A0F9SNM8"/>
<dbReference type="EC" id="2.1.1.113" evidence="2"/>
<evidence type="ECO:0000256" key="6">
    <source>
        <dbReference type="ARBA" id="ARBA00022747"/>
    </source>
</evidence>
<reference evidence="10" key="1">
    <citation type="journal article" date="2015" name="Nature">
        <title>Complex archaea that bridge the gap between prokaryotes and eukaryotes.</title>
        <authorList>
            <person name="Spang A."/>
            <person name="Saw J.H."/>
            <person name="Jorgensen S.L."/>
            <person name="Zaremba-Niedzwiedzka K."/>
            <person name="Martijn J."/>
            <person name="Lind A.E."/>
            <person name="van Eijk R."/>
            <person name="Schleper C."/>
            <person name="Guy L."/>
            <person name="Ettema T.J."/>
        </authorList>
    </citation>
    <scope>NUCLEOTIDE SEQUENCE</scope>
</reference>
<evidence type="ECO:0000313" key="10">
    <source>
        <dbReference type="EMBL" id="KKN70630.1"/>
    </source>
</evidence>
<feature type="domain" description="DNA methylase N-4/N-6" evidence="9">
    <location>
        <begin position="40"/>
        <end position="304"/>
    </location>
</feature>
<feature type="domain" description="DNA methylase N-4/N-6" evidence="9">
    <location>
        <begin position="391"/>
        <end position="425"/>
    </location>
</feature>
<evidence type="ECO:0000256" key="2">
    <source>
        <dbReference type="ARBA" id="ARBA00012185"/>
    </source>
</evidence>
<proteinExistence type="inferred from homology"/>
<keyword evidence="4" id="KW-0808">Transferase</keyword>
<evidence type="ECO:0000256" key="1">
    <source>
        <dbReference type="ARBA" id="ARBA00010203"/>
    </source>
</evidence>
<dbReference type="PRINTS" id="PR00508">
    <property type="entry name" value="S21N4MTFRASE"/>
</dbReference>
<dbReference type="GO" id="GO:0015667">
    <property type="term" value="F:site-specific DNA-methyltransferase (cytosine-N4-specific) activity"/>
    <property type="evidence" value="ECO:0007669"/>
    <property type="project" value="UniProtKB-EC"/>
</dbReference>
<evidence type="ECO:0000259" key="9">
    <source>
        <dbReference type="Pfam" id="PF01555"/>
    </source>
</evidence>
<comment type="catalytic activity">
    <reaction evidence="8">
        <text>a 2'-deoxycytidine in DNA + S-adenosyl-L-methionine = an N(4)-methyl-2'-deoxycytidine in DNA + S-adenosyl-L-homocysteine + H(+)</text>
        <dbReference type="Rhea" id="RHEA:16857"/>
        <dbReference type="Rhea" id="RHEA-COMP:11369"/>
        <dbReference type="Rhea" id="RHEA-COMP:13674"/>
        <dbReference type="ChEBI" id="CHEBI:15378"/>
        <dbReference type="ChEBI" id="CHEBI:57856"/>
        <dbReference type="ChEBI" id="CHEBI:59789"/>
        <dbReference type="ChEBI" id="CHEBI:85452"/>
        <dbReference type="ChEBI" id="CHEBI:137933"/>
        <dbReference type="EC" id="2.1.1.113"/>
    </reaction>
</comment>
<dbReference type="GO" id="GO:0032259">
    <property type="term" value="P:methylation"/>
    <property type="evidence" value="ECO:0007669"/>
    <property type="project" value="UniProtKB-KW"/>
</dbReference>
<name>A0A0F9SNM8_9ZZZZ</name>
<dbReference type="SUPFAM" id="SSF53335">
    <property type="entry name" value="S-adenosyl-L-methionine-dependent methyltransferases"/>
    <property type="match status" value="1"/>
</dbReference>
<sequence length="459" mass="51745">MPKIPKKKLKPYWVTRDKRLVRLYYGDVIRVLRRFPSRSVHCVVTSPPYWGLRSYLEENHGDKGVEIGSEKTPDEFVAKMVAVFQEVRRVLRDDGTVWLNLGDSRGGKSGLESGLPGGNLVGMPWRVALALQEDGWVLRQDIIWAKPNPMPESIRNRCTKSHDYIFLLTKKGSGYFCDMEAIKLKSGNWNSATSSFSKPRPKSNTMTAKQRDMQRTQFADNTHHPDIEHSTCNRRSVWTVEDKQFFVDWLNENFPEALREFARQCKNKKDVWRVATESFSGAHFATFPKNLILPCVLAGTSEKGCCVRCGAPWKRVTKVKKLKRKRLRDYVKRKPKMVVGRRSGIPGQLPQLAVRVGKMNTIANSVAGVDVKTVGWEPGCCCTIRKVIPCTVLDPFIGSGTTCCVALGSGRRSIGIDLSEEYLRENAVPRIISELLARPALTYQTGVDVAIVEEGELIS</sequence>
<dbReference type="InterPro" id="IPR017985">
    <property type="entry name" value="MeTrfase_CN4_CS"/>
</dbReference>